<accession>A0ABP0JIX5</accession>
<dbReference type="Gene3D" id="1.10.10.2120">
    <property type="match status" value="1"/>
</dbReference>
<dbReference type="NCBIfam" id="NF040521">
    <property type="entry name" value="C45_proenzyme"/>
    <property type="match status" value="1"/>
</dbReference>
<comment type="caution">
    <text evidence="3">The sequence shown here is derived from an EMBL/GenBank/DDBJ whole genome shotgun (WGS) entry which is preliminary data.</text>
</comment>
<dbReference type="Pfam" id="PF03417">
    <property type="entry name" value="AAT"/>
    <property type="match status" value="1"/>
</dbReference>
<feature type="domain" description="Peptidase C45 hydrolase" evidence="2">
    <location>
        <begin position="143"/>
        <end position="360"/>
    </location>
</feature>
<organism evidence="3 4">
    <name type="scientific">Durusdinium trenchii</name>
    <dbReference type="NCBI Taxonomy" id="1381693"/>
    <lineage>
        <taxon>Eukaryota</taxon>
        <taxon>Sar</taxon>
        <taxon>Alveolata</taxon>
        <taxon>Dinophyceae</taxon>
        <taxon>Suessiales</taxon>
        <taxon>Symbiodiniaceae</taxon>
        <taxon>Durusdinium</taxon>
    </lineage>
</organism>
<dbReference type="InterPro" id="IPR047794">
    <property type="entry name" value="C45_proenzyme-like"/>
</dbReference>
<dbReference type="Gene3D" id="3.60.60.10">
    <property type="entry name" value="Penicillin V Acylase, Chain A"/>
    <property type="match status" value="1"/>
</dbReference>
<keyword evidence="4" id="KW-1185">Reference proteome</keyword>
<dbReference type="EMBL" id="CAXAMN010005557">
    <property type="protein sequence ID" value="CAK9014369.1"/>
    <property type="molecule type" value="Genomic_DNA"/>
</dbReference>
<keyword evidence="1" id="KW-0732">Signal</keyword>
<evidence type="ECO:0000313" key="4">
    <source>
        <dbReference type="Proteomes" id="UP001642484"/>
    </source>
</evidence>
<reference evidence="3 4" key="1">
    <citation type="submission" date="2024-02" db="EMBL/GenBank/DDBJ databases">
        <authorList>
            <person name="Chen Y."/>
            <person name="Shah S."/>
            <person name="Dougan E. K."/>
            <person name="Thang M."/>
            <person name="Chan C."/>
        </authorList>
    </citation>
    <scope>NUCLEOTIDE SEQUENCE [LARGE SCALE GENOMIC DNA]</scope>
</reference>
<gene>
    <name evidence="3" type="ORF">CCMP2556_LOCUS11653</name>
</gene>
<dbReference type="PANTHER" id="PTHR34180">
    <property type="entry name" value="PEPTIDASE C45"/>
    <property type="match status" value="1"/>
</dbReference>
<evidence type="ECO:0000259" key="2">
    <source>
        <dbReference type="Pfam" id="PF03417"/>
    </source>
</evidence>
<dbReference type="InterPro" id="IPR047801">
    <property type="entry name" value="Peptidase_C45"/>
</dbReference>
<feature type="chain" id="PRO_5045980873" description="Peptidase C45 hydrolase domain-containing protein" evidence="1">
    <location>
        <begin position="18"/>
        <end position="382"/>
    </location>
</feature>
<dbReference type="InterPro" id="IPR005079">
    <property type="entry name" value="Peptidase_C45_hydrolase"/>
</dbReference>
<proteinExistence type="predicted"/>
<feature type="signal peptide" evidence="1">
    <location>
        <begin position="1"/>
        <end position="17"/>
    </location>
</feature>
<dbReference type="Proteomes" id="UP001642484">
    <property type="component" value="Unassembled WGS sequence"/>
</dbReference>
<protein>
    <recommendedName>
        <fullName evidence="2">Peptidase C45 hydrolase domain-containing protein</fullName>
    </recommendedName>
</protein>
<dbReference type="PANTHER" id="PTHR34180:SF1">
    <property type="entry name" value="BETA-ALANYL-DOPAMINE_CARCININE HYDROLASE"/>
    <property type="match status" value="1"/>
</dbReference>
<evidence type="ECO:0000256" key="1">
    <source>
        <dbReference type="SAM" id="SignalP"/>
    </source>
</evidence>
<name>A0ABP0JIX5_9DINO</name>
<evidence type="ECO:0000313" key="3">
    <source>
        <dbReference type="EMBL" id="CAK9014369.1"/>
    </source>
</evidence>
<sequence length="382" mass="43003">MTRTWLALLAAWRQAHGADLLPDFHFRGGPEDHFQLGFAMGRAYPDVIRSRVAAHMLQLKQLLEHERCQQQFRALMSTHQQLVPKLVEELRGVGAGSGAKFEDLMAMSLQEELGYCNATTATSGRRSPDHCSDYMLCDSKHCFDAHNEDGNLEDRKLFTAFIQLGELNFTTLNYAGDLLGGMSAFAFNSLGLGFSLNWVGPSHCDVSSLGRNYVSRQLLAARGWEEAKQIISQKHAAGHNYQLMDFEARRISNFEVALDQVSEKVIRGAFFHANQYQTLDVQGQITGNSSLHRLQRVRELPLPSSPQDALQILGDQEDRAYPIFHDLRSHQRGDQSDWTLASVLFDLNQGTVELMLGNPKDAAVQRRFHVPVQRPFHVPMVV</sequence>